<dbReference type="InterPro" id="IPR013088">
    <property type="entry name" value="Znf_NHR/GATA"/>
</dbReference>
<evidence type="ECO:0000256" key="3">
    <source>
        <dbReference type="HAMAP-Rule" id="MF_00649"/>
    </source>
</evidence>
<dbReference type="PANTHER" id="PTHR36150">
    <property type="entry name" value="DNA GYRASE INHIBITOR YACG"/>
    <property type="match status" value="1"/>
</dbReference>
<dbReference type="AlphaFoldDB" id="A0A511BZB1"/>
<keyword evidence="1 3" id="KW-0479">Metal-binding</keyword>
<dbReference type="EMBL" id="BJVC01000008">
    <property type="protein sequence ID" value="GEL03338.1"/>
    <property type="molecule type" value="Genomic_DNA"/>
</dbReference>
<dbReference type="Proteomes" id="UP000321405">
    <property type="component" value="Unassembled WGS sequence"/>
</dbReference>
<comment type="caution">
    <text evidence="4">The sequence shown here is derived from an EMBL/GenBank/DDBJ whole genome shotgun (WGS) entry which is preliminary data.</text>
</comment>
<dbReference type="SUPFAM" id="SSF57716">
    <property type="entry name" value="Glucocorticoid receptor-like (DNA-binding domain)"/>
    <property type="match status" value="1"/>
</dbReference>
<feature type="binding site" evidence="3">
    <location>
        <position position="32"/>
    </location>
    <ligand>
        <name>Zn(2+)</name>
        <dbReference type="ChEBI" id="CHEBI:29105"/>
    </ligand>
</feature>
<dbReference type="GO" id="GO:0008657">
    <property type="term" value="F:DNA topoisomerase type II (double strand cut, ATP-hydrolyzing) inhibitor activity"/>
    <property type="evidence" value="ECO:0007669"/>
    <property type="project" value="UniProtKB-UniRule"/>
</dbReference>
<dbReference type="Gene3D" id="3.30.50.10">
    <property type="entry name" value="Erythroid Transcription Factor GATA-1, subunit A"/>
    <property type="match status" value="1"/>
</dbReference>
<protein>
    <recommendedName>
        <fullName evidence="3">DNA gyrase inhibitor YacG</fullName>
    </recommendedName>
</protein>
<comment type="function">
    <text evidence="3">Inhibits all the catalytic activities of DNA gyrase by preventing its interaction with DNA. Acts by binding directly to the C-terminal domain of GyrB, which probably disrupts DNA binding by the gyrase.</text>
</comment>
<evidence type="ECO:0000313" key="4">
    <source>
        <dbReference type="EMBL" id="GEL03338.1"/>
    </source>
</evidence>
<feature type="binding site" evidence="3">
    <location>
        <position position="28"/>
    </location>
    <ligand>
        <name>Zn(2+)</name>
        <dbReference type="ChEBI" id="CHEBI:29105"/>
    </ligand>
</feature>
<dbReference type="GO" id="GO:0008270">
    <property type="term" value="F:zinc ion binding"/>
    <property type="evidence" value="ECO:0007669"/>
    <property type="project" value="UniProtKB-UniRule"/>
</dbReference>
<feature type="binding site" evidence="3">
    <location>
        <position position="16"/>
    </location>
    <ligand>
        <name>Zn(2+)</name>
        <dbReference type="ChEBI" id="CHEBI:29105"/>
    </ligand>
</feature>
<dbReference type="GO" id="GO:0006355">
    <property type="term" value="P:regulation of DNA-templated transcription"/>
    <property type="evidence" value="ECO:0007669"/>
    <property type="project" value="InterPro"/>
</dbReference>
<comment type="similarity">
    <text evidence="3">Belongs to the DNA gyrase inhibitor YacG family.</text>
</comment>
<comment type="subunit">
    <text evidence="3">Interacts with GyrB.</text>
</comment>
<dbReference type="OrthoDB" id="9809663at2"/>
<feature type="binding site" evidence="3">
    <location>
        <position position="13"/>
    </location>
    <ligand>
        <name>Zn(2+)</name>
        <dbReference type="ChEBI" id="CHEBI:29105"/>
    </ligand>
</feature>
<proteinExistence type="inferred from homology"/>
<name>A0A511BZB1_9PROT</name>
<dbReference type="RefSeq" id="WP_147094403.1">
    <property type="nucleotide sequence ID" value="NZ_BJVC01000008.1"/>
</dbReference>
<sequence>MTSSARSGPARPCPVCRKAAIETFRPFCSKRCADIDLGRWFNEDYSVPASSGDEEEKIAASLLDPREFME</sequence>
<keyword evidence="5" id="KW-1185">Reference proteome</keyword>
<dbReference type="Pfam" id="PF03884">
    <property type="entry name" value="YacG"/>
    <property type="match status" value="1"/>
</dbReference>
<accession>A0A511BZB1</accession>
<organism evidence="4 5">
    <name type="scientific">Swaminathania salitolerans</name>
    <dbReference type="NCBI Taxonomy" id="182838"/>
    <lineage>
        <taxon>Bacteria</taxon>
        <taxon>Pseudomonadati</taxon>
        <taxon>Pseudomonadota</taxon>
        <taxon>Alphaproteobacteria</taxon>
        <taxon>Acetobacterales</taxon>
        <taxon>Acetobacteraceae</taxon>
        <taxon>Swaminathania</taxon>
    </lineage>
</organism>
<comment type="cofactor">
    <cofactor evidence="3">
        <name>Zn(2+)</name>
        <dbReference type="ChEBI" id="CHEBI:29105"/>
    </cofactor>
    <text evidence="3">Binds 1 zinc ion.</text>
</comment>
<dbReference type="HAMAP" id="MF_00649">
    <property type="entry name" value="DNA_gyrase_inhibitor_YacG"/>
    <property type="match status" value="1"/>
</dbReference>
<dbReference type="PANTHER" id="PTHR36150:SF1">
    <property type="entry name" value="DNA GYRASE INHIBITOR YACG"/>
    <property type="match status" value="1"/>
</dbReference>
<evidence type="ECO:0000256" key="2">
    <source>
        <dbReference type="ARBA" id="ARBA00022833"/>
    </source>
</evidence>
<evidence type="ECO:0000256" key="1">
    <source>
        <dbReference type="ARBA" id="ARBA00022723"/>
    </source>
</evidence>
<gene>
    <name evidence="3 4" type="primary">yacG</name>
    <name evidence="4" type="ORF">SSA02_25010</name>
</gene>
<evidence type="ECO:0000313" key="5">
    <source>
        <dbReference type="Proteomes" id="UP000321405"/>
    </source>
</evidence>
<dbReference type="InterPro" id="IPR005584">
    <property type="entry name" value="DNA_gyrase_inhibitor_YacG"/>
</dbReference>
<reference evidence="4 5" key="1">
    <citation type="submission" date="2019-07" db="EMBL/GenBank/DDBJ databases">
        <title>Whole genome shotgun sequence of Swaminathania salitolerans NBRC 104436.</title>
        <authorList>
            <person name="Hosoyama A."/>
            <person name="Uohara A."/>
            <person name="Ohji S."/>
            <person name="Ichikawa N."/>
        </authorList>
    </citation>
    <scope>NUCLEOTIDE SEQUENCE [LARGE SCALE GENOMIC DNA]</scope>
    <source>
        <strain evidence="4 5">NBRC 104436</strain>
    </source>
</reference>
<keyword evidence="2 3" id="KW-0862">Zinc</keyword>